<name>A0AAV7Z2W6_9EUKA</name>
<evidence type="ECO:0000313" key="2">
    <source>
        <dbReference type="EMBL" id="KAJ3436448.1"/>
    </source>
</evidence>
<feature type="region of interest" description="Disordered" evidence="1">
    <location>
        <begin position="40"/>
        <end position="147"/>
    </location>
</feature>
<comment type="caution">
    <text evidence="2">The sequence shown here is derived from an EMBL/GenBank/DDBJ whole genome shotgun (WGS) entry which is preliminary data.</text>
</comment>
<sequence>MGGTVAKNENLNQLSCTTFVSTDPGQSEAKYLFSTMTRKNLNKTATNKNEEKKKEKKKVEKEEKEEKEEKQTNETTINPILVKGDPQKKSFNKQLNEMNLESSSDNDTESDFEDNSEFFTDNIQITESENYDDDLDSDPFSEESSDY</sequence>
<evidence type="ECO:0000256" key="1">
    <source>
        <dbReference type="SAM" id="MobiDB-lite"/>
    </source>
</evidence>
<organism evidence="2 3">
    <name type="scientific">Anaeramoeba flamelloides</name>
    <dbReference type="NCBI Taxonomy" id="1746091"/>
    <lineage>
        <taxon>Eukaryota</taxon>
        <taxon>Metamonada</taxon>
        <taxon>Anaeramoebidae</taxon>
        <taxon>Anaeramoeba</taxon>
    </lineage>
</organism>
<feature type="compositionally biased region" description="Basic and acidic residues" evidence="1">
    <location>
        <begin position="48"/>
        <end position="72"/>
    </location>
</feature>
<accession>A0AAV7Z2W6</accession>
<feature type="compositionally biased region" description="Polar residues" evidence="1">
    <location>
        <begin position="92"/>
        <end position="103"/>
    </location>
</feature>
<proteinExistence type="predicted"/>
<dbReference type="AlphaFoldDB" id="A0AAV7Z2W6"/>
<feature type="compositionally biased region" description="Acidic residues" evidence="1">
    <location>
        <begin position="104"/>
        <end position="116"/>
    </location>
</feature>
<reference evidence="2" key="1">
    <citation type="submission" date="2022-08" db="EMBL/GenBank/DDBJ databases">
        <title>Novel sulphate-reducing endosymbionts in the free-living metamonad Anaeramoeba.</title>
        <authorList>
            <person name="Jerlstrom-Hultqvist J."/>
            <person name="Cepicka I."/>
            <person name="Gallot-Lavallee L."/>
            <person name="Salas-Leiva D."/>
            <person name="Curtis B.A."/>
            <person name="Zahonova K."/>
            <person name="Pipaliya S."/>
            <person name="Dacks J."/>
            <person name="Roger A.J."/>
        </authorList>
    </citation>
    <scope>NUCLEOTIDE SEQUENCE</scope>
    <source>
        <strain evidence="2">Busselton2</strain>
    </source>
</reference>
<dbReference type="EMBL" id="JANTQA010000036">
    <property type="protein sequence ID" value="KAJ3436448.1"/>
    <property type="molecule type" value="Genomic_DNA"/>
</dbReference>
<feature type="compositionally biased region" description="Polar residues" evidence="1">
    <location>
        <begin position="117"/>
        <end position="128"/>
    </location>
</feature>
<protein>
    <submittedName>
        <fullName evidence="2">Uncharacterized protein</fullName>
    </submittedName>
</protein>
<evidence type="ECO:0000313" key="3">
    <source>
        <dbReference type="Proteomes" id="UP001146793"/>
    </source>
</evidence>
<dbReference type="Proteomes" id="UP001146793">
    <property type="component" value="Unassembled WGS sequence"/>
</dbReference>
<feature type="compositionally biased region" description="Acidic residues" evidence="1">
    <location>
        <begin position="129"/>
        <end position="147"/>
    </location>
</feature>
<gene>
    <name evidence="2" type="ORF">M0812_18506</name>
</gene>